<name>A0A1B1YRE9_9GAMM</name>
<dbReference type="REBASE" id="152924">
    <property type="entry name" value="IceTR32ORF3395P"/>
</dbReference>
<dbReference type="Pfam" id="PF18766">
    <property type="entry name" value="SWI2_SNF2"/>
    <property type="match status" value="1"/>
</dbReference>
<evidence type="ECO:0000256" key="7">
    <source>
        <dbReference type="ARBA" id="ARBA00022801"/>
    </source>
</evidence>
<evidence type="ECO:0000256" key="5">
    <source>
        <dbReference type="ARBA" id="ARBA00022747"/>
    </source>
</evidence>
<accession>A0A1B1YRE9</accession>
<evidence type="ECO:0000259" key="11">
    <source>
        <dbReference type="PROSITE" id="PS51192"/>
    </source>
</evidence>
<feature type="domain" description="Helicase ATP-binding" evidence="11">
    <location>
        <begin position="346"/>
        <end position="508"/>
    </location>
</feature>
<dbReference type="GO" id="GO:0009035">
    <property type="term" value="F:type I site-specific deoxyribonuclease activity"/>
    <property type="evidence" value="ECO:0007669"/>
    <property type="project" value="UniProtKB-EC"/>
</dbReference>
<evidence type="ECO:0000256" key="3">
    <source>
        <dbReference type="ARBA" id="ARBA00022722"/>
    </source>
</evidence>
<dbReference type="InterPro" id="IPR055180">
    <property type="entry name" value="HsdR_RecA-like_helicase_dom_2"/>
</dbReference>
<keyword evidence="5 10" id="KW-0680">Restriction system</keyword>
<dbReference type="OrthoDB" id="9758243at2"/>
<comment type="function">
    <text evidence="10">Subunit R is required for both nuclease and ATPase activities, but not for modification.</text>
</comment>
<evidence type="ECO:0000313" key="13">
    <source>
        <dbReference type="Proteomes" id="UP000092952"/>
    </source>
</evidence>
<dbReference type="KEGG" id="gbi:PG2T_03420"/>
<dbReference type="SUPFAM" id="SSF52540">
    <property type="entry name" value="P-loop containing nucleoside triphosphate hydrolases"/>
    <property type="match status" value="1"/>
</dbReference>
<dbReference type="Pfam" id="PF04313">
    <property type="entry name" value="HSDR_N"/>
    <property type="match status" value="1"/>
</dbReference>
<keyword evidence="9 10" id="KW-0238">DNA-binding</keyword>
<keyword evidence="4 10" id="KW-0547">Nucleotide-binding</keyword>
<dbReference type="InterPro" id="IPR051268">
    <property type="entry name" value="Type-I_R_enzyme_R_subunit"/>
</dbReference>
<dbReference type="Gene3D" id="3.40.50.300">
    <property type="entry name" value="P-loop containing nucleotide triphosphate hydrolases"/>
    <property type="match status" value="2"/>
</dbReference>
<keyword evidence="6 12" id="KW-0255">Endonuclease</keyword>
<dbReference type="PANTHER" id="PTHR30195">
    <property type="entry name" value="TYPE I SITE-SPECIFIC DEOXYRIBONUCLEASE PROTEIN SUBUNIT M AND R"/>
    <property type="match status" value="1"/>
</dbReference>
<evidence type="ECO:0000313" key="12">
    <source>
        <dbReference type="EMBL" id="ANX03331.1"/>
    </source>
</evidence>
<comment type="catalytic activity">
    <reaction evidence="1 10">
        <text>Endonucleolytic cleavage of DNA to give random double-stranded fragments with terminal 5'-phosphates, ATP is simultaneously hydrolyzed.</text>
        <dbReference type="EC" id="3.1.21.3"/>
    </reaction>
</comment>
<dbReference type="AlphaFoldDB" id="A0A1B1YRE9"/>
<dbReference type="InterPro" id="IPR007409">
    <property type="entry name" value="Restrct_endonuc_type1_HsdR_N"/>
</dbReference>
<keyword evidence="13" id="KW-1185">Reference proteome</keyword>
<dbReference type="InParanoid" id="A0A1B1YRE9"/>
<keyword evidence="3" id="KW-0540">Nuclease</keyword>
<dbReference type="Gene3D" id="3.90.1570.50">
    <property type="match status" value="1"/>
</dbReference>
<evidence type="ECO:0000256" key="6">
    <source>
        <dbReference type="ARBA" id="ARBA00022759"/>
    </source>
</evidence>
<dbReference type="RefSeq" id="WP_068802836.1">
    <property type="nucleotide sequence ID" value="NZ_CP014671.1"/>
</dbReference>
<dbReference type="Pfam" id="PF22679">
    <property type="entry name" value="T1R_D3-like"/>
    <property type="match status" value="1"/>
</dbReference>
<dbReference type="InterPro" id="IPR014001">
    <property type="entry name" value="Helicase_ATP-bd"/>
</dbReference>
<dbReference type="CDD" id="cd18800">
    <property type="entry name" value="SF2_C_EcoR124I-like"/>
    <property type="match status" value="1"/>
</dbReference>
<dbReference type="PANTHER" id="PTHR30195:SF15">
    <property type="entry name" value="TYPE I RESTRICTION ENZYME HINDI ENDONUCLEASE SUBUNIT"/>
    <property type="match status" value="1"/>
</dbReference>
<dbReference type="InterPro" id="IPR027417">
    <property type="entry name" value="P-loop_NTPase"/>
</dbReference>
<dbReference type="InterPro" id="IPR004473">
    <property type="entry name" value="Restrct_endonuc_typeI_HsdR"/>
</dbReference>
<dbReference type="GO" id="GO:0003677">
    <property type="term" value="F:DNA binding"/>
    <property type="evidence" value="ECO:0007669"/>
    <property type="project" value="UniProtKB-KW"/>
</dbReference>
<gene>
    <name evidence="12" type="ORF">PG2T_03420</name>
</gene>
<dbReference type="EMBL" id="CP014671">
    <property type="protein sequence ID" value="ANX03331.1"/>
    <property type="molecule type" value="Genomic_DNA"/>
</dbReference>
<evidence type="ECO:0000256" key="1">
    <source>
        <dbReference type="ARBA" id="ARBA00000851"/>
    </source>
</evidence>
<dbReference type="GO" id="GO:0005524">
    <property type="term" value="F:ATP binding"/>
    <property type="evidence" value="ECO:0007669"/>
    <property type="project" value="UniProtKB-KW"/>
</dbReference>
<keyword evidence="7 10" id="KW-0378">Hydrolase</keyword>
<comment type="subunit">
    <text evidence="10">The type I restriction/modification system is composed of three polypeptides R, M and S.</text>
</comment>
<dbReference type="PROSITE" id="PS51192">
    <property type="entry name" value="HELICASE_ATP_BIND_1"/>
    <property type="match status" value="1"/>
</dbReference>
<reference evidence="13" key="1">
    <citation type="submission" date="2016-03" db="EMBL/GenBank/DDBJ databases">
        <title>Complete genome sequence of Solimmundus cernigliae, representing a novel lineage of polycyclic aromatic hydrocarbon degraders within the Gammaproteobacteria.</title>
        <authorList>
            <person name="Singleton D.R."/>
            <person name="Dickey A.N."/>
            <person name="Scholl E.H."/>
            <person name="Wright F.A."/>
            <person name="Aitken M.D."/>
        </authorList>
    </citation>
    <scope>NUCLEOTIDE SEQUENCE [LARGE SCALE GENOMIC DNA]</scope>
    <source>
        <strain evidence="13">TR3.2</strain>
    </source>
</reference>
<dbReference type="InterPro" id="IPR040980">
    <property type="entry name" value="SWI2_SNF2"/>
</dbReference>
<dbReference type="SMART" id="SM00487">
    <property type="entry name" value="DEXDc"/>
    <property type="match status" value="1"/>
</dbReference>
<evidence type="ECO:0000256" key="9">
    <source>
        <dbReference type="ARBA" id="ARBA00023125"/>
    </source>
</evidence>
<sequence>MSTPDASQSSERSFRFDEKYLSQIPALQVLVNLGYQYLTPAEALAARGGKAGNVLLEEILREQLKKLNRIQHKGGSYLFSEENIQSAIQRLKNVKYDGLLRTNEAVYDLLTLGLALEQSVEGDLKSFTLNYVDWRNPANNVYHVAAEFAVERTRSVETCRPDVVLFVNGIPFAVIECKSPRVEVDQAISQTIRNQRDEYIPRLFTYTQMVLALNKNEARYATTGTPAKFWSKWKEDVADADLAPLLERPLPESVKASLFDLAFAELGVREEIAPYLVGRQVTEQDRTLYALCRPERLLEMAWAFTVFDGGVRKIARYQQVFAIQEVLQRVRQIEPALSPGPSPASGRGEFRRRGGIVWHTQGSGKSLTMVMLARALALEPAIRNPRIVLVTDRVDLDKQLGNTFAACGLAPDRAESGRHLVELVSDGKAHIVTTLVHKFDKALAYKKFSDASPDIFVLVDETQRTQLGGYSARMRQMFPNACYIGFTGTPLLTREKSDVAKFGGVIHTYAIDQAVADGAIVPLLYEGRMVELEQNQAAIDIWFERHTQGLTDQQKTDLKKKYARAEMLNKAEQVIYMRAFDISEHYRQNWQGTGFKAQLVAPNKAAALRYKAFLDELGAVSSEVIISPPDEREGFDEIDAEESTDAVVAFWQRMMKRYGSEEDYNKQIVNAFKFGDEPEILIVVDKLLTGFDAPRNTVLYLTRRLKDHSLLQAIARVNRLYEDESGSKTKDFGYVIDYVGVLGELDQALTTYSALEGFDADDLKGALASIQDEVKQLPQRHAELWDLFKTVKNRQDEESFEQLLADEKLRADFYERLSAYAKTLGIALSSERFITDTPEQKLRAYKNDLKRFVNLKAAVKLRYAESVDYRDFEPRIQKLLDTHISASEVVQLNAPVNIFDEAAFQKVVEEQGAGSDKNLGAKADMIAHATRRTIHERLEQDPAFYEKFSKLIQQAIDDYRARRLSDLEYLQRVTEIKDAVVSRKGDDLPPALNGDADAAAVYGLLRPFVANHLSDAEQAQNTAAEAAMAVWDIFRRNRKVGYWDDLDAQRRTMNAIDDYLYDEVKGARGIALSTEEMDEIIEKTMQLARHRMAR</sequence>
<dbReference type="EC" id="3.1.21.3" evidence="10"/>
<dbReference type="NCBIfam" id="TIGR00348">
    <property type="entry name" value="hsdR"/>
    <property type="match status" value="1"/>
</dbReference>
<proteinExistence type="inferred from homology"/>
<evidence type="ECO:0000256" key="10">
    <source>
        <dbReference type="RuleBase" id="RU364115"/>
    </source>
</evidence>
<keyword evidence="8 10" id="KW-0067">ATP-binding</keyword>
<protein>
    <recommendedName>
        <fullName evidence="10">Type I restriction enzyme endonuclease subunit</fullName>
        <shortName evidence="10">R protein</shortName>
        <ecNumber evidence="10">3.1.21.3</ecNumber>
    </recommendedName>
</protein>
<organism evidence="12 13">
    <name type="scientific">Immundisolibacter cernigliae</name>
    <dbReference type="NCBI Taxonomy" id="1810504"/>
    <lineage>
        <taxon>Bacteria</taxon>
        <taxon>Pseudomonadati</taxon>
        <taxon>Pseudomonadota</taxon>
        <taxon>Gammaproteobacteria</taxon>
        <taxon>Immundisolibacterales</taxon>
        <taxon>Immundisolibacteraceae</taxon>
        <taxon>Immundisolibacter</taxon>
    </lineage>
</organism>
<evidence type="ECO:0000256" key="8">
    <source>
        <dbReference type="ARBA" id="ARBA00022840"/>
    </source>
</evidence>
<evidence type="ECO:0000256" key="4">
    <source>
        <dbReference type="ARBA" id="ARBA00022741"/>
    </source>
</evidence>
<dbReference type="STRING" id="1810504.PG2T_03420"/>
<dbReference type="Proteomes" id="UP000092952">
    <property type="component" value="Chromosome"/>
</dbReference>
<comment type="similarity">
    <text evidence="2 10">Belongs to the HsdR family.</text>
</comment>
<dbReference type="GO" id="GO:0009307">
    <property type="term" value="P:DNA restriction-modification system"/>
    <property type="evidence" value="ECO:0007669"/>
    <property type="project" value="UniProtKB-KW"/>
</dbReference>
<evidence type="ECO:0000256" key="2">
    <source>
        <dbReference type="ARBA" id="ARBA00008598"/>
    </source>
</evidence>
<dbReference type="CDD" id="cd22332">
    <property type="entry name" value="HsdR_N"/>
    <property type="match status" value="1"/>
</dbReference>